<proteinExistence type="predicted"/>
<dbReference type="RefSeq" id="WP_119410709.1">
    <property type="nucleotide sequence ID" value="NZ_CP032869.1"/>
</dbReference>
<sequence>MEKILFYQLDSKLGPYESWKAGKYFGHTLFGATHFPNYGIDVEFSTDNFVAKAKKFKKNFRLDLRFWYHPIKLFFNSRKYDAIYAPYPRGLELLILLRRLRLYRKPIIVFVGYRVLNESDSWLKKFLIRQYYAGIDKILFFTQADFDEATDIKLAKPSAMHKVNWGPDLDFYDRKIKEDGAPAQNYFISVGKANRDHVTLVKSFEGAQRPLHLYLDNEAQGAPLAGIPSNTEICYMKVSESSPGQLVEKLNKAIGVTICLKKTEGQQGISNLYEAMAMSKPVIMTKNRFIDVKVEQEGIGIEVDVDDVDGWKNAVKYLNENPDKAIEMGKKGRAIAEKDYNLNTFTAEVAEILKSLKK</sequence>
<gene>
    <name evidence="1" type="ORF">HYN43_018215</name>
</gene>
<organism evidence="1 2">
    <name type="scientific">Mucilaginibacter celer</name>
    <dbReference type="NCBI Taxonomy" id="2305508"/>
    <lineage>
        <taxon>Bacteria</taxon>
        <taxon>Pseudomonadati</taxon>
        <taxon>Bacteroidota</taxon>
        <taxon>Sphingobacteriia</taxon>
        <taxon>Sphingobacteriales</taxon>
        <taxon>Sphingobacteriaceae</taxon>
        <taxon>Mucilaginibacter</taxon>
    </lineage>
</organism>
<dbReference type="Proteomes" id="UP000270046">
    <property type="component" value="Chromosome"/>
</dbReference>
<dbReference type="SUPFAM" id="SSF53756">
    <property type="entry name" value="UDP-Glycosyltransferase/glycogen phosphorylase"/>
    <property type="match status" value="1"/>
</dbReference>
<dbReference type="KEGG" id="muh:HYN43_018215"/>
<keyword evidence="2" id="KW-1185">Reference proteome</keyword>
<name>A0A494W0U7_9SPHI</name>
<dbReference type="Gene3D" id="3.40.50.2000">
    <property type="entry name" value="Glycogen Phosphorylase B"/>
    <property type="match status" value="2"/>
</dbReference>
<evidence type="ECO:0000313" key="2">
    <source>
        <dbReference type="Proteomes" id="UP000270046"/>
    </source>
</evidence>
<dbReference type="GO" id="GO:0016740">
    <property type="term" value="F:transferase activity"/>
    <property type="evidence" value="ECO:0007669"/>
    <property type="project" value="UniProtKB-KW"/>
</dbReference>
<dbReference type="AlphaFoldDB" id="A0A494W0U7"/>
<accession>A0A494W0U7</accession>
<dbReference type="EMBL" id="CP032869">
    <property type="protein sequence ID" value="AYL97125.1"/>
    <property type="molecule type" value="Genomic_DNA"/>
</dbReference>
<dbReference type="OrthoDB" id="834818at2"/>
<protein>
    <submittedName>
        <fullName evidence="1">Glycosyltransferase family 1 protein</fullName>
    </submittedName>
</protein>
<evidence type="ECO:0000313" key="1">
    <source>
        <dbReference type="EMBL" id="AYL97125.1"/>
    </source>
</evidence>
<keyword evidence="1" id="KW-0808">Transferase</keyword>
<reference evidence="1 2" key="1">
    <citation type="submission" date="2018-10" db="EMBL/GenBank/DDBJ databases">
        <title>Genome sequencing of Mucilaginibacter sp. HYN0043.</title>
        <authorList>
            <person name="Kim M."/>
            <person name="Yi H."/>
        </authorList>
    </citation>
    <scope>NUCLEOTIDE SEQUENCE [LARGE SCALE GENOMIC DNA]</scope>
    <source>
        <strain evidence="1 2">HYN0043</strain>
    </source>
</reference>